<feature type="non-terminal residue" evidence="1">
    <location>
        <position position="1"/>
    </location>
</feature>
<dbReference type="EMBL" id="LSMT01002839">
    <property type="protein sequence ID" value="PFX11318.1"/>
    <property type="molecule type" value="Genomic_DNA"/>
</dbReference>
<reference evidence="2" key="1">
    <citation type="journal article" date="2017" name="bioRxiv">
        <title>Comparative analysis of the genomes of Stylophora pistillata and Acropora digitifera provides evidence for extensive differences between species of corals.</title>
        <authorList>
            <person name="Voolstra C.R."/>
            <person name="Li Y."/>
            <person name="Liew Y.J."/>
            <person name="Baumgarten S."/>
            <person name="Zoccola D."/>
            <person name="Flot J.-F."/>
            <person name="Tambutte S."/>
            <person name="Allemand D."/>
            <person name="Aranda M."/>
        </authorList>
    </citation>
    <scope>NUCLEOTIDE SEQUENCE [LARGE SCALE GENOMIC DNA]</scope>
</reference>
<dbReference type="STRING" id="50429.A0A2B4R4L1"/>
<proteinExistence type="predicted"/>
<dbReference type="PANTHER" id="PTHR33198">
    <property type="entry name" value="ANK_REP_REGION DOMAIN-CONTAINING PROTEIN-RELATED"/>
    <property type="match status" value="1"/>
</dbReference>
<keyword evidence="2" id="KW-1185">Reference proteome</keyword>
<name>A0A2B4R4L1_STYPI</name>
<accession>A0A2B4R4L1</accession>
<dbReference type="AlphaFoldDB" id="A0A2B4R4L1"/>
<evidence type="ECO:0000313" key="1">
    <source>
        <dbReference type="EMBL" id="PFX11318.1"/>
    </source>
</evidence>
<dbReference type="PANTHER" id="PTHR33198:SF20">
    <property type="entry name" value="RETROTRANSPOSON GAG DOMAIN-CONTAINING PROTEIN"/>
    <property type="match status" value="1"/>
</dbReference>
<comment type="caution">
    <text evidence="1">The sequence shown here is derived from an EMBL/GenBank/DDBJ whole genome shotgun (WGS) entry which is preliminary data.</text>
</comment>
<sequence length="163" mass="18400">LGPEGQKINDSIDWGEDEDVNNYELMLTKLEGAVSAECNEIVASKKFKERVQKPKETITSFVTDLMLLVKDCNYIDEDRLVRDQFVYGVSEDDLKKKLLEKGNTLTRIQAVSIGKAYETTNQDVQECCQKPPVRETTNAVFNNKPNKGLMCNYCANKKGSHSV</sequence>
<evidence type="ECO:0008006" key="3">
    <source>
        <dbReference type="Google" id="ProtNLM"/>
    </source>
</evidence>
<evidence type="ECO:0000313" key="2">
    <source>
        <dbReference type="Proteomes" id="UP000225706"/>
    </source>
</evidence>
<protein>
    <recommendedName>
        <fullName evidence="3">Retrotransposon gag domain-containing protein</fullName>
    </recommendedName>
</protein>
<gene>
    <name evidence="1" type="ORF">AWC38_SpisGene25021</name>
</gene>
<organism evidence="1 2">
    <name type="scientific">Stylophora pistillata</name>
    <name type="common">Smooth cauliflower coral</name>
    <dbReference type="NCBI Taxonomy" id="50429"/>
    <lineage>
        <taxon>Eukaryota</taxon>
        <taxon>Metazoa</taxon>
        <taxon>Cnidaria</taxon>
        <taxon>Anthozoa</taxon>
        <taxon>Hexacorallia</taxon>
        <taxon>Scleractinia</taxon>
        <taxon>Astrocoeniina</taxon>
        <taxon>Pocilloporidae</taxon>
        <taxon>Stylophora</taxon>
    </lineage>
</organism>
<dbReference type="Proteomes" id="UP000225706">
    <property type="component" value="Unassembled WGS sequence"/>
</dbReference>